<dbReference type="AlphaFoldDB" id="A0A1F6UVU0"/>
<proteinExistence type="predicted"/>
<name>A0A1F6UVU0_9BACT</name>
<evidence type="ECO:0008006" key="3">
    <source>
        <dbReference type="Google" id="ProtNLM"/>
    </source>
</evidence>
<comment type="caution">
    <text evidence="1">The sequence shown here is derived from an EMBL/GenBank/DDBJ whole genome shotgun (WGS) entry which is preliminary data.</text>
</comment>
<dbReference type="Proteomes" id="UP000182253">
    <property type="component" value="Unassembled WGS sequence"/>
</dbReference>
<evidence type="ECO:0000313" key="1">
    <source>
        <dbReference type="EMBL" id="OGI61472.1"/>
    </source>
</evidence>
<sequence length="302" mass="33825">MKNMLFTNLIGFFSFLFVFCFIQKADATVSIDTMFAGPAGQDTIHIYVNYSANTDTDRVGFLRYGANFAKQTMPYKLMAVGNGQLDFFLDSLTPGDNVPVKFCSWRPGESQDCSNEDTFKMADPDYFTSIDIFNVTGKINFILDNNDPTLYLWPIWDEGLAIDATYSEGNVETFGVADNEMKSIDLPALLPDTYALAILFINDKLQSQGLIGSSDTVVKVVVSVDEIMKLESFSIGGDKRLKVSSVRPGNFSLYDITGREVYKTPIEREKIIPTENLLTGVYFYRFTNEKGEKTGKIPIIKN</sequence>
<organism evidence="1 2">
    <name type="scientific">Candidatus Nomurabacteria bacterium RIFCSPHIGHO2_01_FULL_39_9</name>
    <dbReference type="NCBI Taxonomy" id="1801735"/>
    <lineage>
        <taxon>Bacteria</taxon>
        <taxon>Candidatus Nomuraibacteriota</taxon>
    </lineage>
</organism>
<evidence type="ECO:0000313" key="2">
    <source>
        <dbReference type="Proteomes" id="UP000182253"/>
    </source>
</evidence>
<gene>
    <name evidence="1" type="ORF">A2645_00830</name>
</gene>
<accession>A0A1F6UVU0</accession>
<dbReference type="EMBL" id="MFTL01000017">
    <property type="protein sequence ID" value="OGI61472.1"/>
    <property type="molecule type" value="Genomic_DNA"/>
</dbReference>
<dbReference type="STRING" id="1801735.A2645_00830"/>
<dbReference type="NCBIfam" id="TIGR04183">
    <property type="entry name" value="Por_Secre_tail"/>
    <property type="match status" value="1"/>
</dbReference>
<protein>
    <recommendedName>
        <fullName evidence="3">Secretion system C-terminal sorting domain-containing protein</fullName>
    </recommendedName>
</protein>
<dbReference type="InterPro" id="IPR026444">
    <property type="entry name" value="Secre_tail"/>
</dbReference>
<reference evidence="1 2" key="1">
    <citation type="journal article" date="2016" name="Nat. Commun.">
        <title>Thousands of microbial genomes shed light on interconnected biogeochemical processes in an aquifer system.</title>
        <authorList>
            <person name="Anantharaman K."/>
            <person name="Brown C.T."/>
            <person name="Hug L.A."/>
            <person name="Sharon I."/>
            <person name="Castelle C.J."/>
            <person name="Probst A.J."/>
            <person name="Thomas B.C."/>
            <person name="Singh A."/>
            <person name="Wilkins M.J."/>
            <person name="Karaoz U."/>
            <person name="Brodie E.L."/>
            <person name="Williams K.H."/>
            <person name="Hubbard S.S."/>
            <person name="Banfield J.F."/>
        </authorList>
    </citation>
    <scope>NUCLEOTIDE SEQUENCE [LARGE SCALE GENOMIC DNA]</scope>
</reference>